<feature type="region of interest" description="Disordered" evidence="4">
    <location>
        <begin position="423"/>
        <end position="459"/>
    </location>
</feature>
<feature type="region of interest" description="Disordered" evidence="4">
    <location>
        <begin position="140"/>
        <end position="173"/>
    </location>
</feature>
<gene>
    <name evidence="6" type="ORF">B0F90DRAFT_1775681</name>
</gene>
<dbReference type="InterPro" id="IPR036910">
    <property type="entry name" value="HMG_box_dom_sf"/>
</dbReference>
<dbReference type="PROSITE" id="PS50118">
    <property type="entry name" value="HMG_BOX_2"/>
    <property type="match status" value="1"/>
</dbReference>
<dbReference type="CDD" id="cd01389">
    <property type="entry name" value="HMG-box_ROX1-like"/>
    <property type="match status" value="1"/>
</dbReference>
<dbReference type="GO" id="GO:0001228">
    <property type="term" value="F:DNA-binding transcription activator activity, RNA polymerase II-specific"/>
    <property type="evidence" value="ECO:0007669"/>
    <property type="project" value="TreeGrafter"/>
</dbReference>
<comment type="caution">
    <text evidence="6">The sequence shown here is derived from an EMBL/GenBank/DDBJ whole genome shotgun (WGS) entry which is preliminary data.</text>
</comment>
<dbReference type="Proteomes" id="UP001203297">
    <property type="component" value="Unassembled WGS sequence"/>
</dbReference>
<dbReference type="InterPro" id="IPR009071">
    <property type="entry name" value="HMG_box_dom"/>
</dbReference>
<protein>
    <recommendedName>
        <fullName evidence="5">HMG box domain-containing protein</fullName>
    </recommendedName>
</protein>
<feature type="DNA-binding region" description="HMG box" evidence="3">
    <location>
        <begin position="63"/>
        <end position="134"/>
    </location>
</feature>
<evidence type="ECO:0000256" key="2">
    <source>
        <dbReference type="ARBA" id="ARBA00023163"/>
    </source>
</evidence>
<keyword evidence="7" id="KW-1185">Reference proteome</keyword>
<feature type="compositionally biased region" description="Basic and acidic residues" evidence="4">
    <location>
        <begin position="434"/>
        <end position="449"/>
    </location>
</feature>
<dbReference type="SUPFAM" id="SSF47095">
    <property type="entry name" value="HMG-box"/>
    <property type="match status" value="1"/>
</dbReference>
<feature type="compositionally biased region" description="Polar residues" evidence="4">
    <location>
        <begin position="450"/>
        <end position="459"/>
    </location>
</feature>
<evidence type="ECO:0000313" key="7">
    <source>
        <dbReference type="Proteomes" id="UP001203297"/>
    </source>
</evidence>
<sequence>MGPSFLVAHPPPTTTLLPPTLSLSFSFPLSNSNPTSTSTSFPFTTYLRIPSSAAGSGAGAQQPPRPPNAWILYRSDKLQQLPPPPEGQPKPTQAEVSKIISAQWRLESDEVRALYDQRAEIAKAEHARLYPNYRFAPMKKAEKDRIRQEKRQAKEQERAGRRGRTRVAPYPTPSTAADSPFRYVWTHPSPPDAFLDPQIHPVDSQWPSSRVFSYTRVPTVVPIVTTLPLVSPLVTFPSLPPPPGRWRPPESDSPTTFRSPLQEFPTTDVPHPTEVPLENSDNLFFSMSGLENISLQDMANASLLTELYGANHPGVFQIQGLANHCLTATPPGSIDLGVGAYPSGMCGSSSFDDTFRTLGENPATMYMSNPSPEEFLAAISMLAPPESQQQENISSPTDSMSIDQLQSSSFNFDEYLLDFTTSVPSELRDDDGFDAARARTKQQEGERESMSSGSDSGEL</sequence>
<dbReference type="PANTHER" id="PTHR10270:SF161">
    <property type="entry name" value="SEX-DETERMINING REGION Y PROTEIN"/>
    <property type="match status" value="1"/>
</dbReference>
<keyword evidence="1 3" id="KW-0238">DNA-binding</keyword>
<name>A0AAD4LXM5_9AGAM</name>
<dbReference type="PANTHER" id="PTHR10270">
    <property type="entry name" value="SOX TRANSCRIPTION FACTOR"/>
    <property type="match status" value="1"/>
</dbReference>
<feature type="non-terminal residue" evidence="6">
    <location>
        <position position="459"/>
    </location>
</feature>
<proteinExistence type="predicted"/>
<dbReference type="GO" id="GO:0005634">
    <property type="term" value="C:nucleus"/>
    <property type="evidence" value="ECO:0007669"/>
    <property type="project" value="UniProtKB-UniRule"/>
</dbReference>
<evidence type="ECO:0000259" key="5">
    <source>
        <dbReference type="PROSITE" id="PS50118"/>
    </source>
</evidence>
<keyword evidence="3" id="KW-0539">Nucleus</keyword>
<dbReference type="InterPro" id="IPR050140">
    <property type="entry name" value="SRY-related_HMG-box_TF-like"/>
</dbReference>
<feature type="compositionally biased region" description="Basic and acidic residues" evidence="4">
    <location>
        <begin position="140"/>
        <end position="160"/>
    </location>
</feature>
<evidence type="ECO:0000256" key="1">
    <source>
        <dbReference type="ARBA" id="ARBA00023125"/>
    </source>
</evidence>
<dbReference type="GO" id="GO:0000978">
    <property type="term" value="F:RNA polymerase II cis-regulatory region sequence-specific DNA binding"/>
    <property type="evidence" value="ECO:0007669"/>
    <property type="project" value="TreeGrafter"/>
</dbReference>
<dbReference type="EMBL" id="WTXG01000151">
    <property type="protein sequence ID" value="KAI0291631.1"/>
    <property type="molecule type" value="Genomic_DNA"/>
</dbReference>
<organism evidence="6 7">
    <name type="scientific">Multifurca ochricompacta</name>
    <dbReference type="NCBI Taxonomy" id="376703"/>
    <lineage>
        <taxon>Eukaryota</taxon>
        <taxon>Fungi</taxon>
        <taxon>Dikarya</taxon>
        <taxon>Basidiomycota</taxon>
        <taxon>Agaricomycotina</taxon>
        <taxon>Agaricomycetes</taxon>
        <taxon>Russulales</taxon>
        <taxon>Russulaceae</taxon>
        <taxon>Multifurca</taxon>
    </lineage>
</organism>
<evidence type="ECO:0000313" key="6">
    <source>
        <dbReference type="EMBL" id="KAI0291631.1"/>
    </source>
</evidence>
<dbReference type="GO" id="GO:0030154">
    <property type="term" value="P:cell differentiation"/>
    <property type="evidence" value="ECO:0007669"/>
    <property type="project" value="TreeGrafter"/>
</dbReference>
<dbReference type="Pfam" id="PF00505">
    <property type="entry name" value="HMG_box"/>
    <property type="match status" value="1"/>
</dbReference>
<evidence type="ECO:0000256" key="4">
    <source>
        <dbReference type="SAM" id="MobiDB-lite"/>
    </source>
</evidence>
<feature type="domain" description="HMG box" evidence="5">
    <location>
        <begin position="63"/>
        <end position="134"/>
    </location>
</feature>
<accession>A0AAD4LXM5</accession>
<dbReference type="Gene3D" id="1.10.30.10">
    <property type="entry name" value="High mobility group box domain"/>
    <property type="match status" value="1"/>
</dbReference>
<reference evidence="6" key="1">
    <citation type="journal article" date="2022" name="New Phytol.">
        <title>Evolutionary transition to the ectomycorrhizal habit in the genomes of a hyperdiverse lineage of mushroom-forming fungi.</title>
        <authorList>
            <person name="Looney B."/>
            <person name="Miyauchi S."/>
            <person name="Morin E."/>
            <person name="Drula E."/>
            <person name="Courty P.E."/>
            <person name="Kohler A."/>
            <person name="Kuo A."/>
            <person name="LaButti K."/>
            <person name="Pangilinan J."/>
            <person name="Lipzen A."/>
            <person name="Riley R."/>
            <person name="Andreopoulos W."/>
            <person name="He G."/>
            <person name="Johnson J."/>
            <person name="Nolan M."/>
            <person name="Tritt A."/>
            <person name="Barry K.W."/>
            <person name="Grigoriev I.V."/>
            <person name="Nagy L.G."/>
            <person name="Hibbett D."/>
            <person name="Henrissat B."/>
            <person name="Matheny P.B."/>
            <person name="Labbe J."/>
            <person name="Martin F.M."/>
        </authorList>
    </citation>
    <scope>NUCLEOTIDE SEQUENCE</scope>
    <source>
        <strain evidence="6">BPL690</strain>
    </source>
</reference>
<dbReference type="SMART" id="SM00398">
    <property type="entry name" value="HMG"/>
    <property type="match status" value="1"/>
</dbReference>
<keyword evidence="2" id="KW-0804">Transcription</keyword>
<evidence type="ECO:0000256" key="3">
    <source>
        <dbReference type="PROSITE-ProRule" id="PRU00267"/>
    </source>
</evidence>
<dbReference type="AlphaFoldDB" id="A0AAD4LXM5"/>